<feature type="domain" description="PTS EIIB type-2" evidence="7">
    <location>
        <begin position="4"/>
        <end position="97"/>
    </location>
</feature>
<name>A0ABX6YIT1_9MICO</name>
<dbReference type="SUPFAM" id="SSF52794">
    <property type="entry name" value="PTS system IIB component-like"/>
    <property type="match status" value="1"/>
</dbReference>
<evidence type="ECO:0000256" key="6">
    <source>
        <dbReference type="ARBA" id="ARBA00022777"/>
    </source>
</evidence>
<keyword evidence="1" id="KW-0813">Transport</keyword>
<evidence type="ECO:0000256" key="4">
    <source>
        <dbReference type="ARBA" id="ARBA00022679"/>
    </source>
</evidence>
<dbReference type="InterPro" id="IPR003501">
    <property type="entry name" value="PTS_EIIB_2/3"/>
</dbReference>
<keyword evidence="4" id="KW-0808">Transferase</keyword>
<keyword evidence="2" id="KW-0597">Phosphoprotein</keyword>
<evidence type="ECO:0000313" key="9">
    <source>
        <dbReference type="Proteomes" id="UP000662814"/>
    </source>
</evidence>
<dbReference type="InterPro" id="IPR050864">
    <property type="entry name" value="Bacterial_PTS_Sugar_Transport"/>
</dbReference>
<sequence>MINVIAVTSCATGIAHSYMAAEAIKKLGKKNGWKVRIEIQGAMGVEDRLKSGEIEGADVLVLANDVGLTDGERFDSLKARTISMTPHSVIQSPDNLASKVQALVEQGA</sequence>
<dbReference type="Proteomes" id="UP000662814">
    <property type="component" value="Chromosome"/>
</dbReference>
<protein>
    <recommendedName>
        <fullName evidence="7">PTS EIIB type-2 domain-containing protein</fullName>
    </recommendedName>
</protein>
<organism evidence="8 9">
    <name type="scientific">Paramicrobacterium chengjingii</name>
    <dbReference type="NCBI Taxonomy" id="2769067"/>
    <lineage>
        <taxon>Bacteria</taxon>
        <taxon>Bacillati</taxon>
        <taxon>Actinomycetota</taxon>
        <taxon>Actinomycetes</taxon>
        <taxon>Micrococcales</taxon>
        <taxon>Microbacteriaceae</taxon>
        <taxon>Paramicrobacterium</taxon>
    </lineage>
</organism>
<dbReference type="PANTHER" id="PTHR30505:SF0">
    <property type="entry name" value="FRUCTOSE-LIKE PTS SYSTEM EIIBC COMPONENT-RELATED"/>
    <property type="match status" value="1"/>
</dbReference>
<evidence type="ECO:0000256" key="3">
    <source>
        <dbReference type="ARBA" id="ARBA00022597"/>
    </source>
</evidence>
<evidence type="ECO:0000313" key="8">
    <source>
        <dbReference type="EMBL" id="QPZ38311.1"/>
    </source>
</evidence>
<gene>
    <name evidence="8" type="ORF">HCR76_16235</name>
</gene>
<keyword evidence="9" id="KW-1185">Reference proteome</keyword>
<dbReference type="Gene3D" id="3.40.50.2300">
    <property type="match status" value="1"/>
</dbReference>
<evidence type="ECO:0000256" key="1">
    <source>
        <dbReference type="ARBA" id="ARBA00022448"/>
    </source>
</evidence>
<evidence type="ECO:0000256" key="2">
    <source>
        <dbReference type="ARBA" id="ARBA00022553"/>
    </source>
</evidence>
<evidence type="ECO:0000259" key="7">
    <source>
        <dbReference type="PROSITE" id="PS51099"/>
    </source>
</evidence>
<dbReference type="RefSeq" id="WP_198248086.1">
    <property type="nucleotide sequence ID" value="NZ_CP061169.1"/>
</dbReference>
<dbReference type="PROSITE" id="PS51099">
    <property type="entry name" value="PTS_EIIB_TYPE_2"/>
    <property type="match status" value="1"/>
</dbReference>
<dbReference type="EMBL" id="CP061169">
    <property type="protein sequence ID" value="QPZ38311.1"/>
    <property type="molecule type" value="Genomic_DNA"/>
</dbReference>
<dbReference type="Pfam" id="PF02302">
    <property type="entry name" value="PTS_IIB"/>
    <property type="match status" value="1"/>
</dbReference>
<keyword evidence="5" id="KW-0598">Phosphotransferase system</keyword>
<dbReference type="CDD" id="cd05569">
    <property type="entry name" value="PTS_IIB_fructose"/>
    <property type="match status" value="1"/>
</dbReference>
<keyword evidence="3" id="KW-0762">Sugar transport</keyword>
<keyword evidence="6" id="KW-0418">Kinase</keyword>
<evidence type="ECO:0000256" key="5">
    <source>
        <dbReference type="ARBA" id="ARBA00022683"/>
    </source>
</evidence>
<proteinExistence type="predicted"/>
<dbReference type="NCBIfam" id="TIGR00829">
    <property type="entry name" value="FRU"/>
    <property type="match status" value="1"/>
</dbReference>
<dbReference type="InterPro" id="IPR013011">
    <property type="entry name" value="PTS_EIIB_2"/>
</dbReference>
<dbReference type="PANTHER" id="PTHR30505">
    <property type="entry name" value="FRUCTOSE-LIKE PERMEASE"/>
    <property type="match status" value="1"/>
</dbReference>
<reference evidence="8 9" key="1">
    <citation type="submission" date="2020-12" db="EMBL/GenBank/DDBJ databases">
        <title>Microbacterium sp. HY060.</title>
        <authorList>
            <person name="Zhou J."/>
        </authorList>
    </citation>
    <scope>NUCLEOTIDE SEQUENCE [LARGE SCALE GENOMIC DNA]</scope>
    <source>
        <strain evidence="8 9">HY60</strain>
    </source>
</reference>
<accession>A0ABX6YIT1</accession>
<dbReference type="InterPro" id="IPR036095">
    <property type="entry name" value="PTS_EIIB-like_sf"/>
</dbReference>
<dbReference type="InterPro" id="IPR003353">
    <property type="entry name" value="PTS_IIB_fruc"/>
</dbReference>